<protein>
    <submittedName>
        <fullName evidence="3">Arsenate reductase</fullName>
    </submittedName>
</protein>
<organism evidence="3">
    <name type="scientific">Vecturithrix granuli</name>
    <dbReference type="NCBI Taxonomy" id="1499967"/>
    <lineage>
        <taxon>Bacteria</taxon>
        <taxon>Candidatus Moduliflexota</taxon>
        <taxon>Candidatus Vecturitrichia</taxon>
        <taxon>Candidatus Vecturitrichales</taxon>
        <taxon>Candidatus Vecturitrichaceae</taxon>
        <taxon>Candidatus Vecturithrix</taxon>
    </lineage>
</organism>
<evidence type="ECO:0000313" key="4">
    <source>
        <dbReference type="Proteomes" id="UP000030661"/>
    </source>
</evidence>
<dbReference type="SMART" id="SM00226">
    <property type="entry name" value="LMWPc"/>
    <property type="match status" value="1"/>
</dbReference>
<gene>
    <name evidence="3" type="ORF">U27_03613</name>
</gene>
<feature type="domain" description="Phosphotyrosine protein phosphatase I" evidence="2">
    <location>
        <begin position="3"/>
        <end position="135"/>
    </location>
</feature>
<dbReference type="InterPro" id="IPR023485">
    <property type="entry name" value="Ptyr_pPase"/>
</dbReference>
<dbReference type="SUPFAM" id="SSF52788">
    <property type="entry name" value="Phosphotyrosine protein phosphatases I"/>
    <property type="match status" value="1"/>
</dbReference>
<dbReference type="GO" id="GO:0046685">
    <property type="term" value="P:response to arsenic-containing substance"/>
    <property type="evidence" value="ECO:0007669"/>
    <property type="project" value="UniProtKB-KW"/>
</dbReference>
<dbReference type="HOGENOM" id="CLU_071415_3_2_0"/>
<dbReference type="EMBL" id="DF820465">
    <property type="protein sequence ID" value="GAK56650.1"/>
    <property type="molecule type" value="Genomic_DNA"/>
</dbReference>
<reference evidence="3" key="1">
    <citation type="journal article" date="2015" name="PeerJ">
        <title>First genomic representation of candidate bacterial phylum KSB3 points to enhanced environmental sensing as a trigger of wastewater bulking.</title>
        <authorList>
            <person name="Sekiguchi Y."/>
            <person name="Ohashi A."/>
            <person name="Parks D.H."/>
            <person name="Yamauchi T."/>
            <person name="Tyson G.W."/>
            <person name="Hugenholtz P."/>
        </authorList>
    </citation>
    <scope>NUCLEOTIDE SEQUENCE [LARGE SCALE GENOMIC DNA]</scope>
</reference>
<dbReference type="PANTHER" id="PTHR43428">
    <property type="entry name" value="ARSENATE REDUCTASE"/>
    <property type="match status" value="1"/>
</dbReference>
<sequence>MKHTILFICTHNSARSQMAEGLVNHYFGDRWEAKSAGTEKTVVKPFAIQAMAEAGIDISHHTSKTIEAFKGQQFDVVVTVCDSAKESCPFFPGKKVVHQSFVDPSNVVGTDEEKLAAFCRTRDEIKAWLDKQLPVLAKEFEV</sequence>
<dbReference type="AlphaFoldDB" id="A0A081BWE5"/>
<dbReference type="Proteomes" id="UP000030661">
    <property type="component" value="Unassembled WGS sequence"/>
</dbReference>
<keyword evidence="1" id="KW-0059">Arsenical resistance</keyword>
<accession>A0A081BWE5</accession>
<keyword evidence="4" id="KW-1185">Reference proteome</keyword>
<dbReference type="Gene3D" id="3.40.50.2300">
    <property type="match status" value="1"/>
</dbReference>
<evidence type="ECO:0000256" key="1">
    <source>
        <dbReference type="ARBA" id="ARBA00022849"/>
    </source>
</evidence>
<evidence type="ECO:0000259" key="2">
    <source>
        <dbReference type="SMART" id="SM00226"/>
    </source>
</evidence>
<dbReference type="eggNOG" id="COG0394">
    <property type="taxonomic scope" value="Bacteria"/>
</dbReference>
<evidence type="ECO:0000313" key="3">
    <source>
        <dbReference type="EMBL" id="GAK56650.1"/>
    </source>
</evidence>
<dbReference type="STRING" id="1499967.U27_03613"/>
<dbReference type="Pfam" id="PF01451">
    <property type="entry name" value="LMWPc"/>
    <property type="match status" value="1"/>
</dbReference>
<dbReference type="CDD" id="cd16345">
    <property type="entry name" value="LMWP_ArsC"/>
    <property type="match status" value="1"/>
</dbReference>
<dbReference type="PANTHER" id="PTHR43428:SF1">
    <property type="entry name" value="ARSENATE REDUCTASE"/>
    <property type="match status" value="1"/>
</dbReference>
<dbReference type="InterPro" id="IPR036196">
    <property type="entry name" value="Ptyr_pPase_sf"/>
</dbReference>
<name>A0A081BWE5_VECG1</name>
<proteinExistence type="predicted"/>